<dbReference type="Proteomes" id="UP000192380">
    <property type="component" value="Chromosome"/>
</dbReference>
<dbReference type="InterPro" id="IPR024753">
    <property type="entry name" value="AriR"/>
</dbReference>
<evidence type="ECO:0000313" key="1">
    <source>
        <dbReference type="EMBL" id="ARF50004.1"/>
    </source>
</evidence>
<keyword evidence="2" id="KW-1185">Reference proteome</keyword>
<sequence>MRIDEERLHMVVYAIGRVVIEIRAEGKSVSDAEIIERLEHYRKLETNTIGKGVYRDAAEMVRSGVKQA</sequence>
<accession>A0ABM6K5Q1</accession>
<evidence type="ECO:0000313" key="2">
    <source>
        <dbReference type="Proteomes" id="UP000192380"/>
    </source>
</evidence>
<name>A0ABM6K5Q1_PANSE</name>
<gene>
    <name evidence="1" type="ORF">DSJ_12055</name>
</gene>
<proteinExistence type="predicted"/>
<dbReference type="EMBL" id="CP017581">
    <property type="protein sequence ID" value="ARF50004.1"/>
    <property type="molecule type" value="Genomic_DNA"/>
</dbReference>
<reference evidence="1 2" key="1">
    <citation type="submission" date="2016-10" db="EMBL/GenBank/DDBJ databases">
        <title>Complete Genome Assembly of Pantoea stewartii subsp. stewartii DC283, a Corn Pathogen.</title>
        <authorList>
            <person name="Duong D.A."/>
            <person name="Stevens A.M."/>
            <person name="Jensen R.V."/>
        </authorList>
    </citation>
    <scope>NUCLEOTIDE SEQUENCE [LARGE SCALE GENOMIC DNA]</scope>
    <source>
        <strain evidence="1 2">DC283</strain>
    </source>
</reference>
<dbReference type="Pfam" id="PF10798">
    <property type="entry name" value="YmgB"/>
    <property type="match status" value="1"/>
</dbReference>
<protein>
    <submittedName>
        <fullName evidence="1">Uncharacterized protein</fullName>
    </submittedName>
</protein>
<organism evidence="1 2">
    <name type="scientific">Pantoea stewartii subsp. stewartii DC283</name>
    <dbReference type="NCBI Taxonomy" id="660596"/>
    <lineage>
        <taxon>Bacteria</taxon>
        <taxon>Pseudomonadati</taxon>
        <taxon>Pseudomonadota</taxon>
        <taxon>Gammaproteobacteria</taxon>
        <taxon>Enterobacterales</taxon>
        <taxon>Erwiniaceae</taxon>
        <taxon>Pantoea</taxon>
    </lineage>
</organism>
<dbReference type="RefSeq" id="WP_044242107.1">
    <property type="nucleotide sequence ID" value="NZ_AHIE01000017.1"/>
</dbReference>